<dbReference type="AlphaFoldDB" id="A0A0N5BER3"/>
<feature type="region of interest" description="Disordered" evidence="1">
    <location>
        <begin position="75"/>
        <end position="110"/>
    </location>
</feature>
<protein>
    <submittedName>
        <fullName evidence="3">Uncharacterized protein</fullName>
    </submittedName>
</protein>
<keyword evidence="2" id="KW-1185">Reference proteome</keyword>
<proteinExistence type="predicted"/>
<dbReference type="Proteomes" id="UP000046392">
    <property type="component" value="Unplaced"/>
</dbReference>
<evidence type="ECO:0000313" key="2">
    <source>
        <dbReference type="Proteomes" id="UP000046392"/>
    </source>
</evidence>
<sequence length="110" mass="13095">MVQLIYTLRKLGNNSIPRIKADFLKEFQITENDFENATDLTFEQFIRLGAFSDLFTVEGENIVFKISRLKRRFTPNQDEEQNQHIQNEPDETSERREEPNEEYYSSNVND</sequence>
<dbReference type="WBParaSite" id="SPAL_0000448600.1">
    <property type="protein sequence ID" value="SPAL_0000448600.1"/>
    <property type="gene ID" value="SPAL_0000448600"/>
</dbReference>
<organism evidence="2 3">
    <name type="scientific">Strongyloides papillosus</name>
    <name type="common">Intestinal threadworm</name>
    <dbReference type="NCBI Taxonomy" id="174720"/>
    <lineage>
        <taxon>Eukaryota</taxon>
        <taxon>Metazoa</taxon>
        <taxon>Ecdysozoa</taxon>
        <taxon>Nematoda</taxon>
        <taxon>Chromadorea</taxon>
        <taxon>Rhabditida</taxon>
        <taxon>Tylenchina</taxon>
        <taxon>Panagrolaimomorpha</taxon>
        <taxon>Strongyloidoidea</taxon>
        <taxon>Strongyloididae</taxon>
        <taxon>Strongyloides</taxon>
    </lineage>
</organism>
<evidence type="ECO:0000256" key="1">
    <source>
        <dbReference type="SAM" id="MobiDB-lite"/>
    </source>
</evidence>
<evidence type="ECO:0000313" key="3">
    <source>
        <dbReference type="WBParaSite" id="SPAL_0000448600.1"/>
    </source>
</evidence>
<name>A0A0N5BER3_STREA</name>
<reference evidence="3" key="1">
    <citation type="submission" date="2017-02" db="UniProtKB">
        <authorList>
            <consortium name="WormBaseParasite"/>
        </authorList>
    </citation>
    <scope>IDENTIFICATION</scope>
</reference>
<accession>A0A0N5BER3</accession>